<name>A0A542YQF6_9MICO</name>
<evidence type="ECO:0000259" key="13">
    <source>
        <dbReference type="Pfam" id="PF07992"/>
    </source>
</evidence>
<dbReference type="GO" id="GO:0006103">
    <property type="term" value="P:2-oxoglutarate metabolic process"/>
    <property type="evidence" value="ECO:0007669"/>
    <property type="project" value="TreeGrafter"/>
</dbReference>
<feature type="domain" description="Pyridine nucleotide-disulphide oxidoreductase dimerisation" evidence="12">
    <location>
        <begin position="348"/>
        <end position="457"/>
    </location>
</feature>
<dbReference type="Proteomes" id="UP000319516">
    <property type="component" value="Unassembled WGS sequence"/>
</dbReference>
<dbReference type="Gene3D" id="3.30.390.30">
    <property type="match status" value="1"/>
</dbReference>
<dbReference type="PANTHER" id="PTHR22912:SF217">
    <property type="entry name" value="DIHYDROLIPOYL DEHYDROGENASE"/>
    <property type="match status" value="1"/>
</dbReference>
<evidence type="ECO:0000256" key="9">
    <source>
        <dbReference type="PIRSR" id="PIRSR000350-3"/>
    </source>
</evidence>
<dbReference type="InterPro" id="IPR016156">
    <property type="entry name" value="FAD/NAD-linked_Rdtase_dimer_sf"/>
</dbReference>
<dbReference type="GO" id="GO:0004148">
    <property type="term" value="F:dihydrolipoyl dehydrogenase (NADH) activity"/>
    <property type="evidence" value="ECO:0007669"/>
    <property type="project" value="TreeGrafter"/>
</dbReference>
<evidence type="ECO:0000256" key="4">
    <source>
        <dbReference type="ARBA" id="ARBA00023002"/>
    </source>
</evidence>
<evidence type="ECO:0000256" key="6">
    <source>
        <dbReference type="ARBA" id="ARBA00023157"/>
    </source>
</evidence>
<dbReference type="AlphaFoldDB" id="A0A542YQF6"/>
<evidence type="ECO:0000256" key="7">
    <source>
        <dbReference type="ARBA" id="ARBA00023284"/>
    </source>
</evidence>
<organism evidence="14 15">
    <name type="scientific">Ornithinicoccus hortensis</name>
    <dbReference type="NCBI Taxonomy" id="82346"/>
    <lineage>
        <taxon>Bacteria</taxon>
        <taxon>Bacillati</taxon>
        <taxon>Actinomycetota</taxon>
        <taxon>Actinomycetes</taxon>
        <taxon>Micrococcales</taxon>
        <taxon>Intrasporangiaceae</taxon>
        <taxon>Ornithinicoccus</taxon>
    </lineage>
</organism>
<dbReference type="Gene3D" id="3.50.50.60">
    <property type="entry name" value="FAD/NAD(P)-binding domain"/>
    <property type="match status" value="2"/>
</dbReference>
<evidence type="ECO:0000256" key="11">
    <source>
        <dbReference type="RuleBase" id="RU003691"/>
    </source>
</evidence>
<comment type="cofactor">
    <cofactor evidence="9">
        <name>FAD</name>
        <dbReference type="ChEBI" id="CHEBI:57692"/>
    </cofactor>
    <text evidence="9">Binds 1 FAD per subunit.</text>
</comment>
<sequence>MTDFDLVIIGSGSGNSLVTPDFDGSRVAVVERGTFGGTCLNVGCIPTKMFVYAADVATTIREASRYGVDATLDGVRWQDIRDRVFGRIDPISAGGRDYRVDGPNTTAYLGQATFTGPGQLEVEITQPGGEHAVGQRVPITGKQIVLAAGSRAVVPDVFTDSGVPFHTSDTIMRIEELPGSLAIVGGGFIAAEFAHVFSALGVRVHQIARGDALLRHLDTEISQRFTEQARQQWDVRLNTQVTGLSEQDGGTVLALSDGTELAVDQLLVAVGRVPNSDGMGLDLAGVEVHDDGRIKVDEFGRTAAQGVWSLGDASSPYQLKHVANHEARAVAHNLVHPEDLRAFDHRYVPSAVFTHPQIATVGLTEDEARAAGYRVSVKVQNYGDTAYGWAMEDTTGIAKLVGDADTGRILGAHLMGPHASSLIQPLIQAMSFDQPAQAVARGQYWIHPALAEVVENALLGLQSS</sequence>
<accession>A0A542YQF6</accession>
<keyword evidence="6" id="KW-1015">Disulfide bond</keyword>
<dbReference type="InterPro" id="IPR036188">
    <property type="entry name" value="FAD/NAD-bd_sf"/>
</dbReference>
<dbReference type="PIRSF" id="PIRSF000350">
    <property type="entry name" value="Mercury_reductase_MerA"/>
    <property type="match status" value="1"/>
</dbReference>
<dbReference type="InterPro" id="IPR004099">
    <property type="entry name" value="Pyr_nucl-diS_OxRdtase_dimer"/>
</dbReference>
<dbReference type="PRINTS" id="PR00368">
    <property type="entry name" value="FADPNR"/>
</dbReference>
<evidence type="ECO:0000313" key="15">
    <source>
        <dbReference type="Proteomes" id="UP000319516"/>
    </source>
</evidence>
<dbReference type="GO" id="GO:0050660">
    <property type="term" value="F:flavin adenine dinucleotide binding"/>
    <property type="evidence" value="ECO:0007669"/>
    <property type="project" value="TreeGrafter"/>
</dbReference>
<evidence type="ECO:0000313" key="14">
    <source>
        <dbReference type="EMBL" id="TQL50326.1"/>
    </source>
</evidence>
<dbReference type="PANTHER" id="PTHR22912">
    <property type="entry name" value="DISULFIDE OXIDOREDUCTASE"/>
    <property type="match status" value="1"/>
</dbReference>
<feature type="binding site" evidence="9">
    <location>
        <position position="48"/>
    </location>
    <ligand>
        <name>FAD</name>
        <dbReference type="ChEBI" id="CHEBI:57692"/>
    </ligand>
</feature>
<proteinExistence type="inferred from homology"/>
<comment type="caution">
    <text evidence="14">The sequence shown here is derived from an EMBL/GenBank/DDBJ whole genome shotgun (WGS) entry which is preliminary data.</text>
</comment>
<evidence type="ECO:0000256" key="10">
    <source>
        <dbReference type="PIRSR" id="PIRSR000350-4"/>
    </source>
</evidence>
<keyword evidence="5 9" id="KW-0520">NAD</keyword>
<dbReference type="PROSITE" id="PS00076">
    <property type="entry name" value="PYRIDINE_REDOX_1"/>
    <property type="match status" value="1"/>
</dbReference>
<feature type="disulfide bond" description="Redox-active" evidence="10">
    <location>
        <begin position="39"/>
        <end position="44"/>
    </location>
</feature>
<dbReference type="OrthoDB" id="4797035at2"/>
<protein>
    <submittedName>
        <fullName evidence="14">Mycothione reductase</fullName>
    </submittedName>
</protein>
<dbReference type="FunFam" id="3.30.390.30:FF:000001">
    <property type="entry name" value="Dihydrolipoyl dehydrogenase"/>
    <property type="match status" value="1"/>
</dbReference>
<dbReference type="NCBIfam" id="TIGR03452">
    <property type="entry name" value="mycothione_red"/>
    <property type="match status" value="1"/>
</dbReference>
<dbReference type="InterPro" id="IPR023753">
    <property type="entry name" value="FAD/NAD-binding_dom"/>
</dbReference>
<dbReference type="RefSeq" id="WP_141784473.1">
    <property type="nucleotide sequence ID" value="NZ_BAAAIK010000004.1"/>
</dbReference>
<dbReference type="NCBIfam" id="NF005884">
    <property type="entry name" value="PRK07846.1"/>
    <property type="match status" value="1"/>
</dbReference>
<keyword evidence="2 11" id="KW-0285">Flavoprotein</keyword>
<feature type="binding site" evidence="9">
    <location>
        <position position="271"/>
    </location>
    <ligand>
        <name>NAD(+)</name>
        <dbReference type="ChEBI" id="CHEBI:57540"/>
    </ligand>
</feature>
<evidence type="ECO:0000256" key="2">
    <source>
        <dbReference type="ARBA" id="ARBA00022630"/>
    </source>
</evidence>
<keyword evidence="3 9" id="KW-0274">FAD</keyword>
<evidence type="ECO:0000256" key="5">
    <source>
        <dbReference type="ARBA" id="ARBA00023027"/>
    </source>
</evidence>
<dbReference type="InterPro" id="IPR050151">
    <property type="entry name" value="Class-I_Pyr_Nuc-Dis_Oxidored"/>
</dbReference>
<evidence type="ECO:0000256" key="1">
    <source>
        <dbReference type="ARBA" id="ARBA00007532"/>
    </source>
</evidence>
<feature type="binding site" evidence="9">
    <location>
        <position position="312"/>
    </location>
    <ligand>
        <name>FAD</name>
        <dbReference type="ChEBI" id="CHEBI:57692"/>
    </ligand>
</feature>
<dbReference type="InterPro" id="IPR017817">
    <property type="entry name" value="Mycothione_reductase"/>
</dbReference>
<dbReference type="EMBL" id="VFOP01000001">
    <property type="protein sequence ID" value="TQL50326.1"/>
    <property type="molecule type" value="Genomic_DNA"/>
</dbReference>
<dbReference type="Pfam" id="PF07992">
    <property type="entry name" value="Pyr_redox_2"/>
    <property type="match status" value="1"/>
</dbReference>
<dbReference type="SUPFAM" id="SSF55424">
    <property type="entry name" value="FAD/NAD-linked reductases, dimerisation (C-terminal) domain"/>
    <property type="match status" value="1"/>
</dbReference>
<dbReference type="SUPFAM" id="SSF51905">
    <property type="entry name" value="FAD/NAD(P)-binding domain"/>
    <property type="match status" value="1"/>
</dbReference>
<dbReference type="InterPro" id="IPR012999">
    <property type="entry name" value="Pyr_OxRdtase_I_AS"/>
</dbReference>
<keyword evidence="9" id="KW-0547">Nucleotide-binding</keyword>
<dbReference type="PRINTS" id="PR00411">
    <property type="entry name" value="PNDRDTASEI"/>
</dbReference>
<keyword evidence="15" id="KW-1185">Reference proteome</keyword>
<evidence type="ECO:0000256" key="8">
    <source>
        <dbReference type="PIRSR" id="PIRSR000350-2"/>
    </source>
</evidence>
<feature type="binding site" evidence="9">
    <location>
        <begin position="185"/>
        <end position="192"/>
    </location>
    <ligand>
        <name>NAD(+)</name>
        <dbReference type="ChEBI" id="CHEBI:57540"/>
    </ligand>
</feature>
<dbReference type="Pfam" id="PF02852">
    <property type="entry name" value="Pyr_redox_dim"/>
    <property type="match status" value="1"/>
</dbReference>
<feature type="active site" description="Proton acceptor" evidence="8">
    <location>
        <position position="447"/>
    </location>
</feature>
<gene>
    <name evidence="14" type="ORF">FB467_1431</name>
</gene>
<keyword evidence="7 11" id="KW-0676">Redox-active center</keyword>
<comment type="similarity">
    <text evidence="1 11">Belongs to the class-I pyridine nucleotide-disulfide oxidoreductase family.</text>
</comment>
<keyword evidence="4 11" id="KW-0560">Oxidoreductase</keyword>
<evidence type="ECO:0000259" key="12">
    <source>
        <dbReference type="Pfam" id="PF02852"/>
    </source>
</evidence>
<evidence type="ECO:0000256" key="3">
    <source>
        <dbReference type="ARBA" id="ARBA00022827"/>
    </source>
</evidence>
<feature type="domain" description="FAD/NAD(P)-binding" evidence="13">
    <location>
        <begin position="4"/>
        <end position="326"/>
    </location>
</feature>
<reference evidence="14 15" key="1">
    <citation type="submission" date="2019-06" db="EMBL/GenBank/DDBJ databases">
        <title>Sequencing the genomes of 1000 actinobacteria strains.</title>
        <authorList>
            <person name="Klenk H.-P."/>
        </authorList>
    </citation>
    <scope>NUCLEOTIDE SEQUENCE [LARGE SCALE GENOMIC DNA]</scope>
    <source>
        <strain evidence="14 15">DSM 12335</strain>
    </source>
</reference>
<dbReference type="InterPro" id="IPR001100">
    <property type="entry name" value="Pyr_nuc-diS_OxRdtase"/>
</dbReference>